<organism evidence="3 4">
    <name type="scientific">Mytilus galloprovincialis</name>
    <name type="common">Mediterranean mussel</name>
    <dbReference type="NCBI Taxonomy" id="29158"/>
    <lineage>
        <taxon>Eukaryota</taxon>
        <taxon>Metazoa</taxon>
        <taxon>Spiralia</taxon>
        <taxon>Lophotrochozoa</taxon>
        <taxon>Mollusca</taxon>
        <taxon>Bivalvia</taxon>
        <taxon>Autobranchia</taxon>
        <taxon>Pteriomorphia</taxon>
        <taxon>Mytilida</taxon>
        <taxon>Mytiloidea</taxon>
        <taxon>Mytilidae</taxon>
        <taxon>Mytilinae</taxon>
        <taxon>Mytilus</taxon>
    </lineage>
</organism>
<feature type="region of interest" description="Disordered" evidence="1">
    <location>
        <begin position="24"/>
        <end position="132"/>
    </location>
</feature>
<gene>
    <name evidence="3" type="ORF">MGAL_10B061762</name>
</gene>
<feature type="compositionally biased region" description="Basic and acidic residues" evidence="1">
    <location>
        <begin position="47"/>
        <end position="63"/>
    </location>
</feature>
<comment type="caution">
    <text evidence="3">The sequence shown here is derived from an EMBL/GenBank/DDBJ whole genome shotgun (WGS) entry which is preliminary data.</text>
</comment>
<feature type="compositionally biased region" description="Acidic residues" evidence="1">
    <location>
        <begin position="90"/>
        <end position="126"/>
    </location>
</feature>
<keyword evidence="2" id="KW-0732">Signal</keyword>
<protein>
    <submittedName>
        <fullName evidence="3">Uncharacterized protein</fullName>
    </submittedName>
</protein>
<dbReference type="EMBL" id="UYJE01009184">
    <property type="protein sequence ID" value="VDI70938.1"/>
    <property type="molecule type" value="Genomic_DNA"/>
</dbReference>
<evidence type="ECO:0000313" key="4">
    <source>
        <dbReference type="Proteomes" id="UP000596742"/>
    </source>
</evidence>
<dbReference type="Proteomes" id="UP000596742">
    <property type="component" value="Unassembled WGS sequence"/>
</dbReference>
<name>A0A8B6GYX9_MYTGA</name>
<evidence type="ECO:0000313" key="3">
    <source>
        <dbReference type="EMBL" id="VDI70938.1"/>
    </source>
</evidence>
<evidence type="ECO:0000256" key="2">
    <source>
        <dbReference type="SAM" id="SignalP"/>
    </source>
</evidence>
<feature type="signal peptide" evidence="2">
    <location>
        <begin position="1"/>
        <end position="18"/>
    </location>
</feature>
<accession>A0A8B6GYX9</accession>
<evidence type="ECO:0000256" key="1">
    <source>
        <dbReference type="SAM" id="MobiDB-lite"/>
    </source>
</evidence>
<sequence>MKVFVILCVFAACMFAAGDPIPTVVPTPEQPSWNSGHEVAYDTFEDLYGRKEEAPPEGQDAHMHPPPPPPSTEAPEVASEGEENEKGIEEPDEVGEEEVGEEPEEEDDEEEKEEEEKEEEEEEDAENSEKEK</sequence>
<feature type="chain" id="PRO_5032843432" evidence="2">
    <location>
        <begin position="19"/>
        <end position="132"/>
    </location>
</feature>
<reference evidence="3" key="1">
    <citation type="submission" date="2018-11" db="EMBL/GenBank/DDBJ databases">
        <authorList>
            <person name="Alioto T."/>
            <person name="Alioto T."/>
        </authorList>
    </citation>
    <scope>NUCLEOTIDE SEQUENCE</scope>
</reference>
<dbReference type="AlphaFoldDB" id="A0A8B6GYX9"/>
<keyword evidence="4" id="KW-1185">Reference proteome</keyword>
<proteinExistence type="predicted"/>